<dbReference type="RefSeq" id="WP_013765209.1">
    <property type="nucleotide sequence ID" value="NC_015510.1"/>
</dbReference>
<proteinExistence type="predicted"/>
<keyword evidence="2" id="KW-1185">Reference proteome</keyword>
<name>F4L228_HALH1</name>
<evidence type="ECO:0000313" key="2">
    <source>
        <dbReference type="Proteomes" id="UP000008461"/>
    </source>
</evidence>
<accession>F4L228</accession>
<organism evidence="1 2">
    <name type="scientific">Haliscomenobacter hydrossis (strain ATCC 27775 / DSM 1100 / LMG 10767 / O)</name>
    <dbReference type="NCBI Taxonomy" id="760192"/>
    <lineage>
        <taxon>Bacteria</taxon>
        <taxon>Pseudomonadati</taxon>
        <taxon>Bacteroidota</taxon>
        <taxon>Saprospiria</taxon>
        <taxon>Saprospirales</taxon>
        <taxon>Haliscomenobacteraceae</taxon>
        <taxon>Haliscomenobacter</taxon>
    </lineage>
</organism>
<gene>
    <name evidence="1" type="ordered locus">Halhy_2793</name>
</gene>
<dbReference type="KEGG" id="hhy:Halhy_2793"/>
<reference evidence="1 2" key="1">
    <citation type="journal article" date="2011" name="Stand. Genomic Sci.">
        <title>Complete genome sequence of Haliscomenobacter hydrossis type strain (O).</title>
        <authorList>
            <consortium name="US DOE Joint Genome Institute (JGI-PGF)"/>
            <person name="Daligault H."/>
            <person name="Lapidus A."/>
            <person name="Zeytun A."/>
            <person name="Nolan M."/>
            <person name="Lucas S."/>
            <person name="Del Rio T.G."/>
            <person name="Tice H."/>
            <person name="Cheng J.F."/>
            <person name="Tapia R."/>
            <person name="Han C."/>
            <person name="Goodwin L."/>
            <person name="Pitluck S."/>
            <person name="Liolios K."/>
            <person name="Pagani I."/>
            <person name="Ivanova N."/>
            <person name="Huntemann M."/>
            <person name="Mavromatis K."/>
            <person name="Mikhailova N."/>
            <person name="Pati A."/>
            <person name="Chen A."/>
            <person name="Palaniappan K."/>
            <person name="Land M."/>
            <person name="Hauser L."/>
            <person name="Brambilla E.M."/>
            <person name="Rohde M."/>
            <person name="Verbarg S."/>
            <person name="Goker M."/>
            <person name="Bristow J."/>
            <person name="Eisen J.A."/>
            <person name="Markowitz V."/>
            <person name="Hugenholtz P."/>
            <person name="Kyrpides N.C."/>
            <person name="Klenk H.P."/>
            <person name="Woyke T."/>
        </authorList>
    </citation>
    <scope>NUCLEOTIDE SEQUENCE [LARGE SCALE GENOMIC DNA]</scope>
    <source>
        <strain evidence="2">ATCC 27775 / DSM 1100 / LMG 10767 / O</strain>
    </source>
</reference>
<evidence type="ECO:0000313" key="1">
    <source>
        <dbReference type="EMBL" id="AEE50661.1"/>
    </source>
</evidence>
<dbReference type="HOGENOM" id="CLU_2000715_0_0_10"/>
<reference key="2">
    <citation type="submission" date="2011-04" db="EMBL/GenBank/DDBJ databases">
        <title>Complete sequence of chromosome of Haliscomenobacter hydrossis DSM 1100.</title>
        <authorList>
            <consortium name="US DOE Joint Genome Institute (JGI-PGF)"/>
            <person name="Lucas S."/>
            <person name="Han J."/>
            <person name="Lapidus A."/>
            <person name="Bruce D."/>
            <person name="Goodwin L."/>
            <person name="Pitluck S."/>
            <person name="Peters L."/>
            <person name="Kyrpides N."/>
            <person name="Mavromatis K."/>
            <person name="Ivanova N."/>
            <person name="Ovchinnikova G."/>
            <person name="Pagani I."/>
            <person name="Daligault H."/>
            <person name="Detter J.C."/>
            <person name="Han C."/>
            <person name="Land M."/>
            <person name="Hauser L."/>
            <person name="Markowitz V."/>
            <person name="Cheng J.-F."/>
            <person name="Hugenholtz P."/>
            <person name="Woyke T."/>
            <person name="Wu D."/>
            <person name="Verbarg S."/>
            <person name="Frueling A."/>
            <person name="Brambilla E."/>
            <person name="Klenk H.-P."/>
            <person name="Eisen J.A."/>
        </authorList>
    </citation>
    <scope>NUCLEOTIDE SEQUENCE</scope>
    <source>
        <strain>DSM 1100</strain>
    </source>
</reference>
<sequence length="124" mass="14704">MKLFIDNQYSPRFIKLITSLHDMQFGKCYEIVTGQWSEEYKPANTVVFLWDTSKKGISPQIKRHYADGYKVFAYKKPYGERLDIFKVSLVMLSQWKKILKTVEKEEGPFLFIVNDSKRALRRVD</sequence>
<dbReference type="OrthoDB" id="9814178at2"/>
<dbReference type="AlphaFoldDB" id="F4L228"/>
<protein>
    <recommendedName>
        <fullName evidence="3">VapC45 PIN like domain-containing protein</fullName>
    </recommendedName>
</protein>
<evidence type="ECO:0008006" key="3">
    <source>
        <dbReference type="Google" id="ProtNLM"/>
    </source>
</evidence>
<dbReference type="EMBL" id="CP002691">
    <property type="protein sequence ID" value="AEE50661.1"/>
    <property type="molecule type" value="Genomic_DNA"/>
</dbReference>
<dbReference type="Proteomes" id="UP000008461">
    <property type="component" value="Chromosome"/>
</dbReference>
<dbReference type="STRING" id="760192.Halhy_2793"/>